<evidence type="ECO:0000256" key="1">
    <source>
        <dbReference type="ARBA" id="ARBA00006484"/>
    </source>
</evidence>
<evidence type="ECO:0000256" key="2">
    <source>
        <dbReference type="ARBA" id="ARBA00023002"/>
    </source>
</evidence>
<dbReference type="InterPro" id="IPR002347">
    <property type="entry name" value="SDR_fam"/>
</dbReference>
<dbReference type="Proteomes" id="UP001358417">
    <property type="component" value="Unassembled WGS sequence"/>
</dbReference>
<organism evidence="4 5">
    <name type="scientific">Exophiala bonariae</name>
    <dbReference type="NCBI Taxonomy" id="1690606"/>
    <lineage>
        <taxon>Eukaryota</taxon>
        <taxon>Fungi</taxon>
        <taxon>Dikarya</taxon>
        <taxon>Ascomycota</taxon>
        <taxon>Pezizomycotina</taxon>
        <taxon>Eurotiomycetes</taxon>
        <taxon>Chaetothyriomycetidae</taxon>
        <taxon>Chaetothyriales</taxon>
        <taxon>Herpotrichiellaceae</taxon>
        <taxon>Exophiala</taxon>
    </lineage>
</organism>
<comment type="similarity">
    <text evidence="1">Belongs to the short-chain dehydrogenases/reductases (SDR) family.</text>
</comment>
<evidence type="ECO:0000313" key="4">
    <source>
        <dbReference type="EMBL" id="KAK5056778.1"/>
    </source>
</evidence>
<keyword evidence="3" id="KW-0732">Signal</keyword>
<keyword evidence="2" id="KW-0560">Oxidoreductase</keyword>
<dbReference type="SUPFAM" id="SSF51735">
    <property type="entry name" value="NAD(P)-binding Rossmann-fold domains"/>
    <property type="match status" value="1"/>
</dbReference>
<accession>A0AAV9NJI7</accession>
<dbReference type="GO" id="GO:0016491">
    <property type="term" value="F:oxidoreductase activity"/>
    <property type="evidence" value="ECO:0007669"/>
    <property type="project" value="UniProtKB-KW"/>
</dbReference>
<dbReference type="PANTHER" id="PTHR43669">
    <property type="entry name" value="5-KETO-D-GLUCONATE 5-REDUCTASE"/>
    <property type="match status" value="1"/>
</dbReference>
<dbReference type="PANTHER" id="PTHR43669:SF3">
    <property type="entry name" value="ALCOHOL DEHYDROGENASE, PUTATIVE (AFU_ORTHOLOGUE AFUA_3G03445)-RELATED"/>
    <property type="match status" value="1"/>
</dbReference>
<protein>
    <submittedName>
        <fullName evidence="4">Uncharacterized protein</fullName>
    </submittedName>
</protein>
<dbReference type="AlphaFoldDB" id="A0AAV9NJI7"/>
<dbReference type="Pfam" id="PF00106">
    <property type="entry name" value="adh_short"/>
    <property type="match status" value="1"/>
</dbReference>
<gene>
    <name evidence="4" type="ORF">LTR84_012310</name>
</gene>
<feature type="signal peptide" evidence="3">
    <location>
        <begin position="1"/>
        <end position="20"/>
    </location>
</feature>
<dbReference type="EMBL" id="JAVRRD010000007">
    <property type="protein sequence ID" value="KAK5056778.1"/>
    <property type="molecule type" value="Genomic_DNA"/>
</dbReference>
<proteinExistence type="inferred from homology"/>
<dbReference type="Gene3D" id="3.40.50.720">
    <property type="entry name" value="NAD(P)-binding Rossmann-like Domain"/>
    <property type="match status" value="1"/>
</dbReference>
<reference evidence="4 5" key="1">
    <citation type="submission" date="2023-08" db="EMBL/GenBank/DDBJ databases">
        <title>Black Yeasts Isolated from many extreme environments.</title>
        <authorList>
            <person name="Coleine C."/>
            <person name="Stajich J.E."/>
            <person name="Selbmann L."/>
        </authorList>
    </citation>
    <scope>NUCLEOTIDE SEQUENCE [LARGE SCALE GENOMIC DNA]</scope>
    <source>
        <strain evidence="4 5">CCFEE 5792</strain>
    </source>
</reference>
<sequence>MTVRLLVILGAGPGIGLATASHFASEGFDIALLSRNTDRLRNDVATVQKIAPNVKVQAFPVDVGDHVALKKALEKVETEMGIPEVVYYNAARVAPSKIGETSPEYILDDFKSMNIGMYVAATWALPHLTSIAQKPDRHASFLFGNSGIYEFPISDFFCLSMQKAAQTNFAGSLSQIAGPKGIHVGSVNIGGVVSDDDPDMNAKLIASKIWELYSQDKDHWTAEVKVGDIRDLIKKMSGQ</sequence>
<keyword evidence="5" id="KW-1185">Reference proteome</keyword>
<evidence type="ECO:0000256" key="3">
    <source>
        <dbReference type="SAM" id="SignalP"/>
    </source>
</evidence>
<dbReference type="InterPro" id="IPR036291">
    <property type="entry name" value="NAD(P)-bd_dom_sf"/>
</dbReference>
<feature type="chain" id="PRO_5043552744" evidence="3">
    <location>
        <begin position="21"/>
        <end position="239"/>
    </location>
</feature>
<dbReference type="GeneID" id="89980457"/>
<comment type="caution">
    <text evidence="4">The sequence shown here is derived from an EMBL/GenBank/DDBJ whole genome shotgun (WGS) entry which is preliminary data.</text>
</comment>
<dbReference type="RefSeq" id="XP_064708494.1">
    <property type="nucleotide sequence ID" value="XM_064855834.1"/>
</dbReference>
<name>A0AAV9NJI7_9EURO</name>
<evidence type="ECO:0000313" key="5">
    <source>
        <dbReference type="Proteomes" id="UP001358417"/>
    </source>
</evidence>